<dbReference type="FunFam" id="1.10.10.60:FF:000344">
    <property type="entry name" value="Transcription factor MYB44"/>
    <property type="match status" value="1"/>
</dbReference>
<dbReference type="PROSITE" id="PS50090">
    <property type="entry name" value="MYB_LIKE"/>
    <property type="match status" value="2"/>
</dbReference>
<proteinExistence type="predicted"/>
<feature type="domain" description="Myb-like" evidence="7">
    <location>
        <begin position="58"/>
        <end position="108"/>
    </location>
</feature>
<dbReference type="GO" id="GO:0000981">
    <property type="term" value="F:DNA-binding transcription factor activity, RNA polymerase II-specific"/>
    <property type="evidence" value="ECO:0007669"/>
    <property type="project" value="TreeGrafter"/>
</dbReference>
<evidence type="ECO:0000256" key="5">
    <source>
        <dbReference type="ARBA" id="ARBA00023163"/>
    </source>
</evidence>
<dbReference type="PANTHER" id="PTHR45614:SF124">
    <property type="entry name" value="OS03G0424300 PROTEIN"/>
    <property type="match status" value="1"/>
</dbReference>
<evidence type="ECO:0000313" key="9">
    <source>
        <dbReference type="EMBL" id="CAA3008228.1"/>
    </source>
</evidence>
<organism evidence="9 10">
    <name type="scientific">Olea europaea subsp. europaea</name>
    <dbReference type="NCBI Taxonomy" id="158383"/>
    <lineage>
        <taxon>Eukaryota</taxon>
        <taxon>Viridiplantae</taxon>
        <taxon>Streptophyta</taxon>
        <taxon>Embryophyta</taxon>
        <taxon>Tracheophyta</taxon>
        <taxon>Spermatophyta</taxon>
        <taxon>Magnoliopsida</taxon>
        <taxon>eudicotyledons</taxon>
        <taxon>Gunneridae</taxon>
        <taxon>Pentapetalae</taxon>
        <taxon>asterids</taxon>
        <taxon>lamiids</taxon>
        <taxon>Lamiales</taxon>
        <taxon>Oleaceae</taxon>
        <taxon>Oleeae</taxon>
        <taxon>Olea</taxon>
    </lineage>
</organism>
<keyword evidence="6" id="KW-0539">Nucleus</keyword>
<dbReference type="AlphaFoldDB" id="A0A8S0TTG4"/>
<dbReference type="SMART" id="SM00717">
    <property type="entry name" value="SANT"/>
    <property type="match status" value="2"/>
</dbReference>
<dbReference type="FunFam" id="1.10.10.60:FF:000060">
    <property type="entry name" value="MYB transcription factor"/>
    <property type="match status" value="1"/>
</dbReference>
<dbReference type="CDD" id="cd00167">
    <property type="entry name" value="SANT"/>
    <property type="match status" value="2"/>
</dbReference>
<dbReference type="InterPro" id="IPR009057">
    <property type="entry name" value="Homeodomain-like_sf"/>
</dbReference>
<name>A0A8S0TTG4_OLEEU</name>
<feature type="domain" description="Myb-like" evidence="7">
    <location>
        <begin position="6"/>
        <end position="57"/>
    </location>
</feature>
<dbReference type="Proteomes" id="UP000594638">
    <property type="component" value="Unassembled WGS sequence"/>
</dbReference>
<dbReference type="Pfam" id="PF00249">
    <property type="entry name" value="Myb_DNA-binding"/>
    <property type="match status" value="2"/>
</dbReference>
<evidence type="ECO:0000256" key="1">
    <source>
        <dbReference type="ARBA" id="ARBA00004123"/>
    </source>
</evidence>
<dbReference type="Gramene" id="OE9A102846T1">
    <property type="protein sequence ID" value="OE9A102846C1"/>
    <property type="gene ID" value="OE9A102846"/>
</dbReference>
<dbReference type="SUPFAM" id="SSF46689">
    <property type="entry name" value="Homeodomain-like"/>
    <property type="match status" value="1"/>
</dbReference>
<keyword evidence="4" id="KW-0238">DNA-binding</keyword>
<comment type="subcellular location">
    <subcellularLocation>
        <location evidence="1">Nucleus</location>
    </subcellularLocation>
</comment>
<evidence type="ECO:0000256" key="4">
    <source>
        <dbReference type="ARBA" id="ARBA00023125"/>
    </source>
</evidence>
<evidence type="ECO:0000259" key="7">
    <source>
        <dbReference type="PROSITE" id="PS50090"/>
    </source>
</evidence>
<evidence type="ECO:0000313" key="10">
    <source>
        <dbReference type="Proteomes" id="UP000594638"/>
    </source>
</evidence>
<evidence type="ECO:0000256" key="3">
    <source>
        <dbReference type="ARBA" id="ARBA00023015"/>
    </source>
</evidence>
<keyword evidence="10" id="KW-1185">Reference proteome</keyword>
<feature type="domain" description="HTH myb-type" evidence="8">
    <location>
        <begin position="58"/>
        <end position="112"/>
    </location>
</feature>
<evidence type="ECO:0000259" key="8">
    <source>
        <dbReference type="PROSITE" id="PS51294"/>
    </source>
</evidence>
<gene>
    <name evidence="9" type="ORF">OLEA9_A102846</name>
</gene>
<feature type="domain" description="HTH myb-type" evidence="8">
    <location>
        <begin position="8"/>
        <end position="57"/>
    </location>
</feature>
<dbReference type="InterPro" id="IPR017930">
    <property type="entry name" value="Myb_dom"/>
</dbReference>
<comment type="caution">
    <text evidence="9">The sequence shown here is derived from an EMBL/GenBank/DDBJ whole genome shotgun (WGS) entry which is preliminary data.</text>
</comment>
<dbReference type="Gene3D" id="1.10.10.60">
    <property type="entry name" value="Homeodomain-like"/>
    <property type="match status" value="2"/>
</dbReference>
<dbReference type="GO" id="GO:0000978">
    <property type="term" value="F:RNA polymerase II cis-regulatory region sequence-specific DNA binding"/>
    <property type="evidence" value="ECO:0007669"/>
    <property type="project" value="TreeGrafter"/>
</dbReference>
<evidence type="ECO:0000256" key="6">
    <source>
        <dbReference type="ARBA" id="ARBA00023242"/>
    </source>
</evidence>
<dbReference type="OrthoDB" id="2143914at2759"/>
<keyword evidence="2" id="KW-0677">Repeat</keyword>
<dbReference type="GO" id="GO:0005634">
    <property type="term" value="C:nucleus"/>
    <property type="evidence" value="ECO:0007669"/>
    <property type="project" value="UniProtKB-SubCell"/>
</dbReference>
<dbReference type="EMBL" id="CACTIH010007292">
    <property type="protein sequence ID" value="CAA3008228.1"/>
    <property type="molecule type" value="Genomic_DNA"/>
</dbReference>
<dbReference type="PANTHER" id="PTHR45614">
    <property type="entry name" value="MYB PROTEIN-RELATED"/>
    <property type="match status" value="1"/>
</dbReference>
<reference evidence="9 10" key="1">
    <citation type="submission" date="2019-12" db="EMBL/GenBank/DDBJ databases">
        <authorList>
            <person name="Alioto T."/>
            <person name="Alioto T."/>
            <person name="Gomez Garrido J."/>
        </authorList>
    </citation>
    <scope>NUCLEOTIDE SEQUENCE [LARGE SCALE GENOMIC DNA]</scope>
</reference>
<keyword evidence="5" id="KW-0804">Transcription</keyword>
<sequence length="289" mass="32098">MASHDGGDRIKGPWSLEEDEQLQRLVQLHGARNWSVISRSIPGRSGKSCRLRWCNQLSPEVEHRPFTPEEDEIIVKAHAKYGNKWASIARLLNGRTDNSIKNHWNSTLKRKCAADMVVGEVRPVQVLKKIDSGDVTSAMMNGLKLNPDPGDSVVDESFDKIPANMNIYFSFMKNEMTAQPVKSPPPPADNENDDDILTALTLSLPGTGSGSSSVKIEDKDSVINRQIQQIDSRGKVVATPEKETTLFGAELLSAMKEFIRKEIRNYVQEEFDGVISAGVKRIGISKLNE</sequence>
<dbReference type="InterPro" id="IPR001005">
    <property type="entry name" value="SANT/Myb"/>
</dbReference>
<keyword evidence="3" id="KW-0805">Transcription regulation</keyword>
<dbReference type="InterPro" id="IPR050560">
    <property type="entry name" value="MYB_TF"/>
</dbReference>
<protein>
    <submittedName>
        <fullName evidence="9">Transcription factor MYB44-like</fullName>
    </submittedName>
</protein>
<accession>A0A8S0TTG4</accession>
<dbReference type="PROSITE" id="PS51294">
    <property type="entry name" value="HTH_MYB"/>
    <property type="match status" value="2"/>
</dbReference>
<evidence type="ECO:0000256" key="2">
    <source>
        <dbReference type="ARBA" id="ARBA00022737"/>
    </source>
</evidence>